<name>A0A4Q0YHV3_9BACT</name>
<evidence type="ECO:0000313" key="2">
    <source>
        <dbReference type="Proteomes" id="UP000290172"/>
    </source>
</evidence>
<reference evidence="1 2" key="1">
    <citation type="submission" date="2017-10" db="EMBL/GenBank/DDBJ databases">
        <title>Genomics of the genus Arcobacter.</title>
        <authorList>
            <person name="Perez-Cataluna A."/>
            <person name="Figueras M.J."/>
        </authorList>
    </citation>
    <scope>NUCLEOTIDE SEQUENCE [LARGE SCALE GENOMIC DNA]</scope>
    <source>
        <strain evidence="1 2">CECT 8993</strain>
    </source>
</reference>
<accession>A0A4Q0YHV3</accession>
<dbReference type="AlphaFoldDB" id="A0A4Q0YHV3"/>
<dbReference type="EMBL" id="PDKJ01000001">
    <property type="protein sequence ID" value="RXJ70242.1"/>
    <property type="molecule type" value="Genomic_DNA"/>
</dbReference>
<organism evidence="1 2">
    <name type="scientific">Halarcobacter ebronensis</name>
    <dbReference type="NCBI Taxonomy" id="1462615"/>
    <lineage>
        <taxon>Bacteria</taxon>
        <taxon>Pseudomonadati</taxon>
        <taxon>Campylobacterota</taxon>
        <taxon>Epsilonproteobacteria</taxon>
        <taxon>Campylobacterales</taxon>
        <taxon>Arcobacteraceae</taxon>
        <taxon>Halarcobacter</taxon>
    </lineage>
</organism>
<proteinExistence type="predicted"/>
<comment type="caution">
    <text evidence="1">The sequence shown here is derived from an EMBL/GenBank/DDBJ whole genome shotgun (WGS) entry which is preliminary data.</text>
</comment>
<evidence type="ECO:0000313" key="1">
    <source>
        <dbReference type="EMBL" id="RXJ70242.1"/>
    </source>
</evidence>
<gene>
    <name evidence="1" type="ORF">CRV08_01360</name>
</gene>
<sequence>MENNQILDEWDEKLELKLVELNECQTTNGLDSCTPCDKFFECELRKRYILAVYESMNKGSGGGFEF</sequence>
<dbReference type="Proteomes" id="UP000290172">
    <property type="component" value="Unassembled WGS sequence"/>
</dbReference>
<dbReference type="RefSeq" id="WP_128978300.1">
    <property type="nucleotide sequence ID" value="NZ_PDKJ01000001.1"/>
</dbReference>
<protein>
    <submittedName>
        <fullName evidence="1">Uncharacterized protein</fullName>
    </submittedName>
</protein>